<dbReference type="Pfam" id="PF16876">
    <property type="entry name" value="Lipin_mid"/>
    <property type="match status" value="1"/>
</dbReference>
<evidence type="ECO:0000256" key="4">
    <source>
        <dbReference type="ARBA" id="ARBA00022801"/>
    </source>
</evidence>
<feature type="compositionally biased region" description="Polar residues" evidence="5">
    <location>
        <begin position="749"/>
        <end position="764"/>
    </location>
</feature>
<dbReference type="GO" id="GO:0008195">
    <property type="term" value="F:phosphatidate phosphatase activity"/>
    <property type="evidence" value="ECO:0007669"/>
    <property type="project" value="UniProtKB-EC"/>
</dbReference>
<dbReference type="EC" id="3.1.3.4" evidence="3"/>
<evidence type="ECO:0000256" key="1">
    <source>
        <dbReference type="ARBA" id="ARBA00001946"/>
    </source>
</evidence>
<dbReference type="Pfam" id="PF04571">
    <property type="entry name" value="Lipin_N"/>
    <property type="match status" value="1"/>
</dbReference>
<evidence type="ECO:0000313" key="7">
    <source>
        <dbReference type="EMBL" id="GMN39037.1"/>
    </source>
</evidence>
<feature type="compositionally biased region" description="Polar residues" evidence="5">
    <location>
        <begin position="472"/>
        <end position="488"/>
    </location>
</feature>
<dbReference type="PANTHER" id="PTHR12181">
    <property type="entry name" value="LIPIN"/>
    <property type="match status" value="1"/>
</dbReference>
<dbReference type="Pfam" id="PF08235">
    <property type="entry name" value="LNS2"/>
    <property type="match status" value="1"/>
</dbReference>
<dbReference type="Proteomes" id="UP001187192">
    <property type="component" value="Unassembled WGS sequence"/>
</dbReference>
<dbReference type="InterPro" id="IPR007651">
    <property type="entry name" value="Lipin_N"/>
</dbReference>
<feature type="region of interest" description="Disordered" evidence="5">
    <location>
        <begin position="579"/>
        <end position="600"/>
    </location>
</feature>
<evidence type="ECO:0000256" key="3">
    <source>
        <dbReference type="ARBA" id="ARBA00012638"/>
    </source>
</evidence>
<evidence type="ECO:0000256" key="5">
    <source>
        <dbReference type="SAM" id="MobiDB-lite"/>
    </source>
</evidence>
<feature type="region of interest" description="Disordered" evidence="5">
    <location>
        <begin position="472"/>
        <end position="494"/>
    </location>
</feature>
<organism evidence="7 8">
    <name type="scientific">Ficus carica</name>
    <name type="common">Common fig</name>
    <dbReference type="NCBI Taxonomy" id="3494"/>
    <lineage>
        <taxon>Eukaryota</taxon>
        <taxon>Viridiplantae</taxon>
        <taxon>Streptophyta</taxon>
        <taxon>Embryophyta</taxon>
        <taxon>Tracheophyta</taxon>
        <taxon>Spermatophyta</taxon>
        <taxon>Magnoliopsida</taxon>
        <taxon>eudicotyledons</taxon>
        <taxon>Gunneridae</taxon>
        <taxon>Pentapetalae</taxon>
        <taxon>rosids</taxon>
        <taxon>fabids</taxon>
        <taxon>Rosales</taxon>
        <taxon>Moraceae</taxon>
        <taxon>Ficeae</taxon>
        <taxon>Ficus</taxon>
    </lineage>
</organism>
<sequence length="1022" mass="113045">MNVVGRVGSLITQGVYSVATPFHPFGGAVDVIVVKQQDGTFRSTPWYVRFGKFQGVLKGAEKIVRISVNGVEANFHMYLDNSGEAYFIKEVDTGIGTENGVSEESESLEFSSINGDKQHYENENVDICRLDHGVSDSAVAQMKEECESFGEEGIERAESDGERRFYEFQDEQSSLDGSVELSEYESTRYDNLDCENAVESQNLDSEVVLVSVDGHILTAPITVSEQNTENVQLSTPQFHLGPGEGTKFCDGNDELSSGENPWAADYISKLNSSANDASDNASGVNNDDSAFGHRLEVCEGEEEHDCQVPETHNIAVTEGNVQVHNDSEDVAEVKKEEVFKNSSDKQVPETQSIAMTEGNVQVHNDSEDVAEFSKEVVLQNSSDNQVTETQNIAMTESDSGDLADIEKDDVFKSSSELSELSSQVEDNQLKYLVSSELSEHVSEVGKEEVFENSSEVTELPRQVEDTHFKDLGSSSKVQSSAEAHQTVTVDDETDDAGAVFRNIDGSSPSCSPVSVNNDKSMDVQHEDGLVDQNADGAEDTRVDDLAGRSLHSVAENSEWKGEQSDTSTAVGVYCTLERPMDEDESTRNEQMESTTTTSTDALQTHSNISFEISLCGNKLQACMGLDAAAEAFNAHRISAEEFKSSAPSIIKNGNLIVRFRGKYLPWEKAAHIVLGMAAFGLDLPIEPKDLIPVEPNDSSKPKNDDSGLTPTSSGRRWRIWSIPFRRVKTLDHTDSNLSNEEEFVDSESVLPNSQLESPTSQSHNESPRKQFVRTNVPTNEQIASLNLKDGQNFITFSFSTRVLGKQQVDAHIYLWKWNARIVISDVDGTITKSDVLGQFMPLVGKDWSQSGVAKLFSAIKENGYQLLFLSARAIVQAYLTRSFLLNLKQDGNTLPNGPVVISPDGLFPSLYREVIRRAPHEFKIACLEDIKRLFPSDYNPFYAGFGNRDTDELSYKKIGIPKGKIFIINPKGEVAISHRIDVKSYTSLHTLVNDMFPPTLLVEQEDFNSWNFWKMPMPDIDL</sequence>
<feature type="domain" description="LNS2/PITP" evidence="6">
    <location>
        <begin position="821"/>
        <end position="977"/>
    </location>
</feature>
<proteinExistence type="inferred from homology"/>
<feature type="compositionally biased region" description="Basic and acidic residues" evidence="5">
    <location>
        <begin position="692"/>
        <end position="705"/>
    </location>
</feature>
<dbReference type="SMART" id="SM00775">
    <property type="entry name" value="LNS2"/>
    <property type="match status" value="1"/>
</dbReference>
<dbReference type="InterPro" id="IPR026058">
    <property type="entry name" value="LIPIN"/>
</dbReference>
<evidence type="ECO:0000256" key="2">
    <source>
        <dbReference type="ARBA" id="ARBA00005476"/>
    </source>
</evidence>
<feature type="region of interest" description="Disordered" evidence="5">
    <location>
        <begin position="737"/>
        <end position="770"/>
    </location>
</feature>
<comment type="similarity">
    <text evidence="2">Belongs to the lipin family.</text>
</comment>
<dbReference type="SUPFAM" id="SSF56784">
    <property type="entry name" value="HAD-like"/>
    <property type="match status" value="1"/>
</dbReference>
<evidence type="ECO:0000259" key="6">
    <source>
        <dbReference type="SMART" id="SM00775"/>
    </source>
</evidence>
<protein>
    <recommendedName>
        <fullName evidence="3">phosphatidate phosphatase</fullName>
        <ecNumber evidence="3">3.1.3.4</ecNumber>
    </recommendedName>
</protein>
<gene>
    <name evidence="7" type="ORF">TIFTF001_008275</name>
</gene>
<dbReference type="InterPro" id="IPR031315">
    <property type="entry name" value="LNS2/PITP"/>
</dbReference>
<evidence type="ECO:0000313" key="8">
    <source>
        <dbReference type="Proteomes" id="UP001187192"/>
    </source>
</evidence>
<comment type="caution">
    <text evidence="7">The sequence shown here is derived from an EMBL/GenBank/DDBJ whole genome shotgun (WGS) entry which is preliminary data.</text>
</comment>
<keyword evidence="4" id="KW-0378">Hydrolase</keyword>
<dbReference type="PANTHER" id="PTHR12181:SF59">
    <property type="entry name" value="PHOSPHATIDATE PHOSPHATASE PAH1"/>
    <property type="match status" value="1"/>
</dbReference>
<dbReference type="InterPro" id="IPR013209">
    <property type="entry name" value="LNS2"/>
</dbReference>
<dbReference type="AlphaFoldDB" id="A0AA87ZS87"/>
<comment type="cofactor">
    <cofactor evidence="1">
        <name>Mg(2+)</name>
        <dbReference type="ChEBI" id="CHEBI:18420"/>
    </cofactor>
</comment>
<keyword evidence="8" id="KW-1185">Reference proteome</keyword>
<name>A0AA87ZS87_FICCA</name>
<reference evidence="7" key="1">
    <citation type="submission" date="2023-07" db="EMBL/GenBank/DDBJ databases">
        <title>draft genome sequence of fig (Ficus carica).</title>
        <authorList>
            <person name="Takahashi T."/>
            <person name="Nishimura K."/>
        </authorList>
    </citation>
    <scope>NUCLEOTIDE SEQUENCE</scope>
</reference>
<dbReference type="InterPro" id="IPR031703">
    <property type="entry name" value="Lipin_mid"/>
</dbReference>
<dbReference type="InterPro" id="IPR036412">
    <property type="entry name" value="HAD-like_sf"/>
</dbReference>
<feature type="region of interest" description="Disordered" evidence="5">
    <location>
        <begin position="692"/>
        <end position="713"/>
    </location>
</feature>
<accession>A0AA87ZS87</accession>
<dbReference type="EMBL" id="BTGU01000009">
    <property type="protein sequence ID" value="GMN39037.1"/>
    <property type="molecule type" value="Genomic_DNA"/>
</dbReference>